<keyword evidence="4 8" id="KW-0812">Transmembrane</keyword>
<name>A0A1C5HE05_9ACTN</name>
<dbReference type="Proteomes" id="UP000198215">
    <property type="component" value="Chromosome I"/>
</dbReference>
<evidence type="ECO:0000256" key="6">
    <source>
        <dbReference type="ARBA" id="ARBA00023136"/>
    </source>
</evidence>
<feature type="domain" description="Major facilitator superfamily (MFS) profile" evidence="9">
    <location>
        <begin position="52"/>
        <end position="536"/>
    </location>
</feature>
<feature type="transmembrane region" description="Helical" evidence="8">
    <location>
        <begin position="118"/>
        <end position="137"/>
    </location>
</feature>
<feature type="transmembrane region" description="Helical" evidence="8">
    <location>
        <begin position="395"/>
        <end position="420"/>
    </location>
</feature>
<feature type="transmembrane region" description="Helical" evidence="8">
    <location>
        <begin position="50"/>
        <end position="74"/>
    </location>
</feature>
<proteinExistence type="predicted"/>
<dbReference type="AlphaFoldDB" id="A0A1C5HE05"/>
<feature type="transmembrane region" description="Helical" evidence="8">
    <location>
        <begin position="94"/>
        <end position="111"/>
    </location>
</feature>
<dbReference type="GO" id="GO:0005886">
    <property type="term" value="C:plasma membrane"/>
    <property type="evidence" value="ECO:0007669"/>
    <property type="project" value="UniProtKB-SubCell"/>
</dbReference>
<evidence type="ECO:0000256" key="7">
    <source>
        <dbReference type="SAM" id="MobiDB-lite"/>
    </source>
</evidence>
<accession>A0A1C5HE05</accession>
<keyword evidence="3" id="KW-1003">Cell membrane</keyword>
<feature type="transmembrane region" description="Helical" evidence="8">
    <location>
        <begin position="305"/>
        <end position="329"/>
    </location>
</feature>
<evidence type="ECO:0000256" key="1">
    <source>
        <dbReference type="ARBA" id="ARBA00004651"/>
    </source>
</evidence>
<dbReference type="Gene3D" id="1.20.1250.20">
    <property type="entry name" value="MFS general substrate transporter like domains"/>
    <property type="match status" value="1"/>
</dbReference>
<feature type="transmembrane region" description="Helical" evidence="8">
    <location>
        <begin position="143"/>
        <end position="164"/>
    </location>
</feature>
<evidence type="ECO:0000256" key="8">
    <source>
        <dbReference type="SAM" id="Phobius"/>
    </source>
</evidence>
<evidence type="ECO:0000256" key="3">
    <source>
        <dbReference type="ARBA" id="ARBA00022475"/>
    </source>
</evidence>
<dbReference type="PROSITE" id="PS50850">
    <property type="entry name" value="MFS"/>
    <property type="match status" value="1"/>
</dbReference>
<sequence>MTFLGPCRLNSEPQDSAADIERTKSMTTVDGQAGAAAAPAVAPRATWREWLGLAVMCLPTMLTTVDLNVMFLALPHVTADLGPSSTEQLWISDIYGFMIAGFLVTMGTLGDRVGRKKVLLFGGAAFLASSLLAAFATSTIVLIVARALLGVAGATLIPSILALLRTMFKDPKQMGAAMGLWGTSLMAGVVLGPVIGGLMLGAWWWGSVFLLAVPIMGLLLLAGPALIPESKDPNAGRLDLFSVALSLLAILPFVYGLKELARNGWEPVPVVALVAGLVFLVVFLRRQATLAHPLLDLSLFKIRALSTALTMALMIAFVMGGAGLMASLYMQMVEGLSPVRVGTLLLIPSIVMIVVGNLAPAIARKVRPAYVLAAGSLIAAIGMVVLTQVESTAGLTTLLVGLGVVYVGGASVGPMTPFLVMSQTPPEKAGAAGSLSSAVGELGVALGVAILGLIGTATYRGQVDVPGELPADAAATAKESIAGATVVAEQVGGPSAGSLLDSAREAFTSGLNTVALVCVFVFVALAVVAFAGLRHVPSLGDMPMPGMPPKEPKPAADAAGSAQPVH</sequence>
<evidence type="ECO:0000313" key="10">
    <source>
        <dbReference type="EMBL" id="SCG43751.1"/>
    </source>
</evidence>
<feature type="transmembrane region" description="Helical" evidence="8">
    <location>
        <begin position="341"/>
        <end position="362"/>
    </location>
</feature>
<dbReference type="EMBL" id="LT607753">
    <property type="protein sequence ID" value="SCG43751.1"/>
    <property type="molecule type" value="Genomic_DNA"/>
</dbReference>
<comment type="subcellular location">
    <subcellularLocation>
        <location evidence="1">Cell membrane</location>
        <topology evidence="1">Multi-pass membrane protein</topology>
    </subcellularLocation>
</comment>
<dbReference type="PRINTS" id="PR01036">
    <property type="entry name" value="TCRTETB"/>
</dbReference>
<reference evidence="11" key="1">
    <citation type="submission" date="2016-06" db="EMBL/GenBank/DDBJ databases">
        <authorList>
            <person name="Varghese N."/>
            <person name="Submissions Spin"/>
        </authorList>
    </citation>
    <scope>NUCLEOTIDE SEQUENCE [LARGE SCALE GENOMIC DNA]</scope>
    <source>
        <strain evidence="11">DSM 45161</strain>
    </source>
</reference>
<organism evidence="10 11">
    <name type="scientific">Micromonospora coxensis</name>
    <dbReference type="NCBI Taxonomy" id="356852"/>
    <lineage>
        <taxon>Bacteria</taxon>
        <taxon>Bacillati</taxon>
        <taxon>Actinomycetota</taxon>
        <taxon>Actinomycetes</taxon>
        <taxon>Micromonosporales</taxon>
        <taxon>Micromonosporaceae</taxon>
        <taxon>Micromonospora</taxon>
    </lineage>
</organism>
<evidence type="ECO:0000256" key="5">
    <source>
        <dbReference type="ARBA" id="ARBA00022989"/>
    </source>
</evidence>
<dbReference type="PANTHER" id="PTHR42718">
    <property type="entry name" value="MAJOR FACILITATOR SUPERFAMILY MULTIDRUG TRANSPORTER MFSC"/>
    <property type="match status" value="1"/>
</dbReference>
<dbReference type="InterPro" id="IPR020846">
    <property type="entry name" value="MFS_dom"/>
</dbReference>
<feature type="region of interest" description="Disordered" evidence="7">
    <location>
        <begin position="544"/>
        <end position="566"/>
    </location>
</feature>
<feature type="transmembrane region" description="Helical" evidence="8">
    <location>
        <begin position="369"/>
        <end position="389"/>
    </location>
</feature>
<dbReference type="SUPFAM" id="SSF103473">
    <property type="entry name" value="MFS general substrate transporter"/>
    <property type="match status" value="1"/>
</dbReference>
<dbReference type="PANTHER" id="PTHR42718:SF47">
    <property type="entry name" value="METHYL VIOLOGEN RESISTANCE PROTEIN SMVA"/>
    <property type="match status" value="1"/>
</dbReference>
<dbReference type="InterPro" id="IPR036259">
    <property type="entry name" value="MFS_trans_sf"/>
</dbReference>
<dbReference type="Pfam" id="PF07690">
    <property type="entry name" value="MFS_1"/>
    <property type="match status" value="1"/>
</dbReference>
<feature type="transmembrane region" description="Helical" evidence="8">
    <location>
        <begin position="514"/>
        <end position="533"/>
    </location>
</feature>
<keyword evidence="11" id="KW-1185">Reference proteome</keyword>
<feature type="transmembrane region" description="Helical" evidence="8">
    <location>
        <begin position="202"/>
        <end position="226"/>
    </location>
</feature>
<evidence type="ECO:0000256" key="4">
    <source>
        <dbReference type="ARBA" id="ARBA00022692"/>
    </source>
</evidence>
<dbReference type="GO" id="GO:0022857">
    <property type="term" value="F:transmembrane transporter activity"/>
    <property type="evidence" value="ECO:0007669"/>
    <property type="project" value="InterPro"/>
</dbReference>
<keyword evidence="2" id="KW-0813">Transport</keyword>
<feature type="transmembrane region" description="Helical" evidence="8">
    <location>
        <begin position="238"/>
        <end position="255"/>
    </location>
</feature>
<keyword evidence="5 8" id="KW-1133">Transmembrane helix</keyword>
<dbReference type="InterPro" id="IPR011701">
    <property type="entry name" value="MFS"/>
</dbReference>
<feature type="transmembrane region" description="Helical" evidence="8">
    <location>
        <begin position="432"/>
        <end position="454"/>
    </location>
</feature>
<keyword evidence="6 8" id="KW-0472">Membrane</keyword>
<protein>
    <submittedName>
        <fullName evidence="10">MFS transporter, DHA2 family, multidrug resistance protein</fullName>
    </submittedName>
</protein>
<feature type="transmembrane region" description="Helical" evidence="8">
    <location>
        <begin position="176"/>
        <end position="196"/>
    </location>
</feature>
<dbReference type="Gene3D" id="1.20.1720.10">
    <property type="entry name" value="Multidrug resistance protein D"/>
    <property type="match status" value="1"/>
</dbReference>
<evidence type="ECO:0000313" key="11">
    <source>
        <dbReference type="Proteomes" id="UP000198215"/>
    </source>
</evidence>
<gene>
    <name evidence="10" type="ORF">GA0070614_1120</name>
</gene>
<evidence type="ECO:0000256" key="2">
    <source>
        <dbReference type="ARBA" id="ARBA00022448"/>
    </source>
</evidence>
<dbReference type="CDD" id="cd17321">
    <property type="entry name" value="MFS_MMR_MDR_like"/>
    <property type="match status" value="1"/>
</dbReference>
<evidence type="ECO:0000259" key="9">
    <source>
        <dbReference type="PROSITE" id="PS50850"/>
    </source>
</evidence>
<feature type="transmembrane region" description="Helical" evidence="8">
    <location>
        <begin position="267"/>
        <end position="284"/>
    </location>
</feature>